<reference evidence="2" key="1">
    <citation type="submission" date="2023-03" db="EMBL/GenBank/DDBJ databases">
        <title>Comparative genomics of Weissella fermenti BK2, and weissella type species.</title>
        <authorList>
            <person name="Lee J.K."/>
            <person name="Baek J.H."/>
            <person name="Kim J.M."/>
            <person name="Choi D.G."/>
            <person name="Jeon C.O."/>
        </authorList>
    </citation>
    <scope>NUCLEOTIDE SEQUENCE</scope>
    <source>
        <strain evidence="2">BK2</strain>
    </source>
</reference>
<dbReference type="Pfam" id="PF04230">
    <property type="entry name" value="PS_pyruv_trans"/>
    <property type="match status" value="1"/>
</dbReference>
<keyword evidence="3" id="KW-1185">Reference proteome</keyword>
<dbReference type="Proteomes" id="UP001146336">
    <property type="component" value="Unassembled WGS sequence"/>
</dbReference>
<dbReference type="GO" id="GO:0016740">
    <property type="term" value="F:transferase activity"/>
    <property type="evidence" value="ECO:0007669"/>
    <property type="project" value="UniProtKB-KW"/>
</dbReference>
<protein>
    <submittedName>
        <fullName evidence="2">Polysaccharide pyruvyl transferase family protein</fullName>
    </submittedName>
</protein>
<dbReference type="InterPro" id="IPR007345">
    <property type="entry name" value="Polysacch_pyruvyl_Trfase"/>
</dbReference>
<comment type="caution">
    <text evidence="2">The sequence shown here is derived from an EMBL/GenBank/DDBJ whole genome shotgun (WGS) entry which is preliminary data.</text>
</comment>
<name>A0ABT6D163_9LACO</name>
<sequence length="352" mass="40191">MRNNFGQWLRRRVLWRWTMRPQLKKQLEQLNTDLPTVFYLGMPEHGDLGDHAVAYATEIFLQKNLPEHQIVKVPSEALSDALPLIQRIIQPEHLVLMHGGGIVGDRHLPEENLRREIVSYLKDQPIIQLPQSMFFTNPAEQEASKRTYNVAERMVMLAREEKALQDLTQLLLCPAMLIPDMVLYLSGRLAASRKPRHGAMIMMHATGNDYRRTVQNDIRELLNELFSHVVEADFLNAKQRHLSGQKRDVALRECWRKISGYEVLVTDEIHGLLFGLITKTPTVAVAEPSGMLAAIFEAWCTAVPWISLWSPADGPLDVAVVDVMKVEASAVDYSRQFAPLEYYLANFRAETD</sequence>
<accession>A0ABT6D163</accession>
<keyword evidence="2" id="KW-0808">Transferase</keyword>
<gene>
    <name evidence="2" type="ORF">OIT47_002135</name>
</gene>
<evidence type="ECO:0000259" key="1">
    <source>
        <dbReference type="Pfam" id="PF04230"/>
    </source>
</evidence>
<evidence type="ECO:0000313" key="2">
    <source>
        <dbReference type="EMBL" id="MDF9299111.1"/>
    </source>
</evidence>
<dbReference type="EMBL" id="JAOZFC020000001">
    <property type="protein sequence ID" value="MDF9299111.1"/>
    <property type="molecule type" value="Genomic_DNA"/>
</dbReference>
<proteinExistence type="predicted"/>
<feature type="domain" description="Polysaccharide pyruvyl transferase" evidence="1">
    <location>
        <begin position="48"/>
        <end position="286"/>
    </location>
</feature>
<dbReference type="RefSeq" id="WP_199403855.1">
    <property type="nucleotide sequence ID" value="NZ_JAOZFC020000001.1"/>
</dbReference>
<organism evidence="2 3">
    <name type="scientific">Weissella fermenti</name>
    <dbReference type="NCBI Taxonomy" id="2987699"/>
    <lineage>
        <taxon>Bacteria</taxon>
        <taxon>Bacillati</taxon>
        <taxon>Bacillota</taxon>
        <taxon>Bacilli</taxon>
        <taxon>Lactobacillales</taxon>
        <taxon>Lactobacillaceae</taxon>
        <taxon>Weissella</taxon>
    </lineage>
</organism>
<evidence type="ECO:0000313" key="3">
    <source>
        <dbReference type="Proteomes" id="UP001146336"/>
    </source>
</evidence>